<evidence type="ECO:0000256" key="1">
    <source>
        <dbReference type="ARBA" id="ARBA00022741"/>
    </source>
</evidence>
<dbReference type="PANTHER" id="PTHR43788">
    <property type="entry name" value="DNA2/NAM7 HELICASE FAMILY MEMBER"/>
    <property type="match status" value="1"/>
</dbReference>
<reference evidence="7" key="1">
    <citation type="submission" date="2023-07" db="EMBL/GenBank/DDBJ databases">
        <title>Black Yeasts Isolated from many extreme environments.</title>
        <authorList>
            <person name="Coleine C."/>
            <person name="Stajich J.E."/>
            <person name="Selbmann L."/>
        </authorList>
    </citation>
    <scope>NUCLEOTIDE SEQUENCE</scope>
    <source>
        <strain evidence="7">CCFEE 5485</strain>
    </source>
</reference>
<feature type="region of interest" description="Disordered" evidence="5">
    <location>
        <begin position="415"/>
        <end position="440"/>
    </location>
</feature>
<feature type="domain" description="DNA2/NAM7 helicase-like C-terminal" evidence="6">
    <location>
        <begin position="102"/>
        <end position="352"/>
    </location>
</feature>
<keyword evidence="8" id="KW-1185">Reference proteome</keyword>
<comment type="caution">
    <text evidence="7">The sequence shown here is derived from an EMBL/GenBank/DDBJ whole genome shotgun (WGS) entry which is preliminary data.</text>
</comment>
<dbReference type="GO" id="GO:0043139">
    <property type="term" value="F:5'-3' DNA helicase activity"/>
    <property type="evidence" value="ECO:0007669"/>
    <property type="project" value="TreeGrafter"/>
</dbReference>
<organism evidence="7 8">
    <name type="scientific">Recurvomyces mirabilis</name>
    <dbReference type="NCBI Taxonomy" id="574656"/>
    <lineage>
        <taxon>Eukaryota</taxon>
        <taxon>Fungi</taxon>
        <taxon>Dikarya</taxon>
        <taxon>Ascomycota</taxon>
        <taxon>Pezizomycotina</taxon>
        <taxon>Dothideomycetes</taxon>
        <taxon>Dothideomycetidae</taxon>
        <taxon>Mycosphaerellales</taxon>
        <taxon>Teratosphaeriaceae</taxon>
        <taxon>Recurvomyces</taxon>
    </lineage>
</organism>
<gene>
    <name evidence="7" type="ORF">LTR78_005053</name>
</gene>
<name>A0AAE1C271_9PEZI</name>
<evidence type="ECO:0000256" key="4">
    <source>
        <dbReference type="ARBA" id="ARBA00022840"/>
    </source>
</evidence>
<feature type="region of interest" description="Disordered" evidence="5">
    <location>
        <begin position="211"/>
        <end position="233"/>
    </location>
</feature>
<keyword evidence="2" id="KW-0378">Hydrolase</keyword>
<evidence type="ECO:0000313" key="7">
    <source>
        <dbReference type="EMBL" id="KAK3675119.1"/>
    </source>
</evidence>
<dbReference type="InterPro" id="IPR050534">
    <property type="entry name" value="Coronavir_polyprotein_1ab"/>
</dbReference>
<dbReference type="InterPro" id="IPR041679">
    <property type="entry name" value="DNA2/NAM7-like_C"/>
</dbReference>
<keyword evidence="4" id="KW-0067">ATP-binding</keyword>
<evidence type="ECO:0000256" key="5">
    <source>
        <dbReference type="SAM" id="MobiDB-lite"/>
    </source>
</evidence>
<dbReference type="Gene3D" id="3.40.50.300">
    <property type="entry name" value="P-loop containing nucleotide triphosphate hydrolases"/>
    <property type="match status" value="2"/>
</dbReference>
<dbReference type="Pfam" id="PF13087">
    <property type="entry name" value="AAA_12"/>
    <property type="match status" value="1"/>
</dbReference>
<evidence type="ECO:0000259" key="6">
    <source>
        <dbReference type="Pfam" id="PF13087"/>
    </source>
</evidence>
<proteinExistence type="predicted"/>
<evidence type="ECO:0000256" key="2">
    <source>
        <dbReference type="ARBA" id="ARBA00022801"/>
    </source>
</evidence>
<evidence type="ECO:0000256" key="3">
    <source>
        <dbReference type="ARBA" id="ARBA00022806"/>
    </source>
</evidence>
<dbReference type="GO" id="GO:0016787">
    <property type="term" value="F:hydrolase activity"/>
    <property type="evidence" value="ECO:0007669"/>
    <property type="project" value="UniProtKB-KW"/>
</dbReference>
<dbReference type="PANTHER" id="PTHR43788:SF8">
    <property type="entry name" value="DNA-BINDING PROTEIN SMUBP-2"/>
    <property type="match status" value="1"/>
</dbReference>
<keyword evidence="1" id="KW-0547">Nucleotide-binding</keyword>
<keyword evidence="3" id="KW-0347">Helicase</keyword>
<dbReference type="SUPFAM" id="SSF52540">
    <property type="entry name" value="P-loop containing nucleoside triphosphate hydrolases"/>
    <property type="match status" value="1"/>
</dbReference>
<protein>
    <recommendedName>
        <fullName evidence="6">DNA2/NAM7 helicase-like C-terminal domain-containing protein</fullName>
    </recommendedName>
</protein>
<dbReference type="AlphaFoldDB" id="A0AAE1C271"/>
<sequence>MIVESINKGSDHGICGASRGGNLAKCHVILATLDTLSLLLHRGRVKADVIMVDDVSQMTVPQFNLAVQSNPTMRHMFIFGDPLQHGSRPKSRSNSSEFGVALNRSPFEAFFLHSKQCCYLMVNYRNPPAIVNTMLPKLKYPRLLSLGDHRDDDIIASVEKCKDDRSFLNGKLATLDLPDKPFVWVEVDGELSKEYSGASSSIMSLPFRGSGSVKGQQKSYTVPLDSPSRTARHNPEDIDTCLNIVRFLVKKAMVHPTKIVVISNYARDADVMNRQRRREDEAGHGRLVDTSASFDLHAVRICTVDSFRSDEADVVIWHLVGVEQNTVPYVSEPTRVSVAMSRVKQLMFLVGPHRKLNRMRHDKSPDTKEARIRGQALWRVMDFFQECSHIVRLDGSGGSRLDGVPVTRLLETSSINKRKHGDEAAAPSKRRGTKQEEACG</sequence>
<evidence type="ECO:0000313" key="8">
    <source>
        <dbReference type="Proteomes" id="UP001274830"/>
    </source>
</evidence>
<dbReference type="InterPro" id="IPR027417">
    <property type="entry name" value="P-loop_NTPase"/>
</dbReference>
<dbReference type="GO" id="GO:0005524">
    <property type="term" value="F:ATP binding"/>
    <property type="evidence" value="ECO:0007669"/>
    <property type="project" value="UniProtKB-KW"/>
</dbReference>
<accession>A0AAE1C271</accession>
<dbReference type="EMBL" id="JAUTXT010000016">
    <property type="protein sequence ID" value="KAK3675119.1"/>
    <property type="molecule type" value="Genomic_DNA"/>
</dbReference>
<dbReference type="Proteomes" id="UP001274830">
    <property type="component" value="Unassembled WGS sequence"/>
</dbReference>